<dbReference type="PANTHER" id="PTHR44591">
    <property type="entry name" value="STRESS RESPONSE REGULATOR PROTEIN 1"/>
    <property type="match status" value="1"/>
</dbReference>
<name>A0A271IW33_9BACT</name>
<dbReference type="OrthoDB" id="9789181at2"/>
<dbReference type="Proteomes" id="UP000216339">
    <property type="component" value="Unassembled WGS sequence"/>
</dbReference>
<evidence type="ECO:0000256" key="1">
    <source>
        <dbReference type="ARBA" id="ARBA00022553"/>
    </source>
</evidence>
<dbReference type="Gene3D" id="3.40.50.2300">
    <property type="match status" value="1"/>
</dbReference>
<feature type="modified residue" description="4-aspartylphosphate" evidence="2">
    <location>
        <position position="56"/>
    </location>
</feature>
<comment type="caution">
    <text evidence="4">The sequence shown here is derived from an EMBL/GenBank/DDBJ whole genome shotgun (WGS) entry which is preliminary data.</text>
</comment>
<dbReference type="SMART" id="SM00448">
    <property type="entry name" value="REC"/>
    <property type="match status" value="1"/>
</dbReference>
<keyword evidence="1 2" id="KW-0597">Phosphoprotein</keyword>
<dbReference type="GO" id="GO:0000160">
    <property type="term" value="P:phosphorelay signal transduction system"/>
    <property type="evidence" value="ECO:0007669"/>
    <property type="project" value="InterPro"/>
</dbReference>
<evidence type="ECO:0000256" key="2">
    <source>
        <dbReference type="PROSITE-ProRule" id="PRU00169"/>
    </source>
</evidence>
<proteinExistence type="predicted"/>
<dbReference type="Pfam" id="PF00072">
    <property type="entry name" value="Response_reg"/>
    <property type="match status" value="1"/>
</dbReference>
<reference evidence="4 5" key="1">
    <citation type="submission" date="2016-11" db="EMBL/GenBank/DDBJ databases">
        <title>Study of marine rhodopsin-containing bacteria.</title>
        <authorList>
            <person name="Yoshizawa S."/>
            <person name="Kumagai Y."/>
            <person name="Kogure K."/>
        </authorList>
    </citation>
    <scope>NUCLEOTIDE SEQUENCE [LARGE SCALE GENOMIC DNA]</scope>
    <source>
        <strain evidence="4 5">SAORIC-28</strain>
    </source>
</reference>
<accession>A0A271IW33</accession>
<dbReference type="InterPro" id="IPR001789">
    <property type="entry name" value="Sig_transdc_resp-reg_receiver"/>
</dbReference>
<feature type="domain" description="Response regulatory" evidence="3">
    <location>
        <begin position="8"/>
        <end position="117"/>
    </location>
</feature>
<evidence type="ECO:0000259" key="3">
    <source>
        <dbReference type="PROSITE" id="PS50110"/>
    </source>
</evidence>
<gene>
    <name evidence="4" type="ORF">BSZ37_02870</name>
</gene>
<keyword evidence="5" id="KW-1185">Reference proteome</keyword>
<dbReference type="EMBL" id="MQWD01000001">
    <property type="protein sequence ID" value="PAP75461.1"/>
    <property type="molecule type" value="Genomic_DNA"/>
</dbReference>
<organism evidence="4 5">
    <name type="scientific">Rubrivirga marina</name>
    <dbReference type="NCBI Taxonomy" id="1196024"/>
    <lineage>
        <taxon>Bacteria</taxon>
        <taxon>Pseudomonadati</taxon>
        <taxon>Rhodothermota</taxon>
        <taxon>Rhodothermia</taxon>
        <taxon>Rhodothermales</taxon>
        <taxon>Rubricoccaceae</taxon>
        <taxon>Rubrivirga</taxon>
    </lineage>
</organism>
<protein>
    <recommendedName>
        <fullName evidence="3">Response regulatory domain-containing protein</fullName>
    </recommendedName>
</protein>
<evidence type="ECO:0000313" key="4">
    <source>
        <dbReference type="EMBL" id="PAP75461.1"/>
    </source>
</evidence>
<dbReference type="AlphaFoldDB" id="A0A271IW33"/>
<dbReference type="InterPro" id="IPR050595">
    <property type="entry name" value="Bact_response_regulator"/>
</dbReference>
<dbReference type="SUPFAM" id="SSF52172">
    <property type="entry name" value="CheY-like"/>
    <property type="match status" value="1"/>
</dbReference>
<dbReference type="InterPro" id="IPR011006">
    <property type="entry name" value="CheY-like_superfamily"/>
</dbReference>
<dbReference type="PROSITE" id="PS50110">
    <property type="entry name" value="RESPONSE_REGULATORY"/>
    <property type="match status" value="1"/>
</dbReference>
<evidence type="ECO:0000313" key="5">
    <source>
        <dbReference type="Proteomes" id="UP000216339"/>
    </source>
</evidence>
<sequence length="120" mass="12564">MADALMPHVLIADDDREMRAYIRHGLRGSARVVEVADGAEALAVALATTPDLVIADVRMPGLDGYALCAALHADAATHGVPVLLVSGEPRRAAACADGFLAKPFNAARLREAVALLLDRP</sequence>
<dbReference type="RefSeq" id="WP_095509094.1">
    <property type="nucleotide sequence ID" value="NZ_MQWD01000001.1"/>
</dbReference>
<dbReference type="PANTHER" id="PTHR44591:SF18">
    <property type="entry name" value="REGULATORY PROTEIN"/>
    <property type="match status" value="1"/>
</dbReference>